<feature type="coiled-coil region" evidence="1">
    <location>
        <begin position="219"/>
        <end position="253"/>
    </location>
</feature>
<evidence type="ECO:0000256" key="1">
    <source>
        <dbReference type="SAM" id="Coils"/>
    </source>
</evidence>
<reference evidence="3" key="1">
    <citation type="submission" date="2016-10" db="EMBL/GenBank/DDBJ databases">
        <title>Sequence of Gallionella enrichment culture.</title>
        <authorList>
            <person name="Poehlein A."/>
            <person name="Muehling M."/>
            <person name="Daniel R."/>
        </authorList>
    </citation>
    <scope>NUCLEOTIDE SEQUENCE</scope>
</reference>
<evidence type="ECO:0000313" key="3">
    <source>
        <dbReference type="EMBL" id="OIR02590.1"/>
    </source>
</evidence>
<protein>
    <submittedName>
        <fullName evidence="3">YqaJ-like viral recombinase domain protein</fullName>
    </submittedName>
</protein>
<organism evidence="3">
    <name type="scientific">mine drainage metagenome</name>
    <dbReference type="NCBI Taxonomy" id="410659"/>
    <lineage>
        <taxon>unclassified sequences</taxon>
        <taxon>metagenomes</taxon>
        <taxon>ecological metagenomes</taxon>
    </lineage>
</organism>
<evidence type="ECO:0000259" key="2">
    <source>
        <dbReference type="Pfam" id="PF09588"/>
    </source>
</evidence>
<dbReference type="InterPro" id="IPR011335">
    <property type="entry name" value="Restrct_endonuc-II-like"/>
</dbReference>
<dbReference type="InterPro" id="IPR019080">
    <property type="entry name" value="YqaJ_viral_recombinase"/>
</dbReference>
<keyword evidence="1" id="KW-0175">Coiled coil</keyword>
<gene>
    <name evidence="3" type="ORF">GALL_153040</name>
</gene>
<dbReference type="SUPFAM" id="SSF52980">
    <property type="entry name" value="Restriction endonuclease-like"/>
    <property type="match status" value="1"/>
</dbReference>
<dbReference type="InterPro" id="IPR011604">
    <property type="entry name" value="PDDEXK-like_dom_sf"/>
</dbReference>
<dbReference type="Pfam" id="PF09588">
    <property type="entry name" value="YqaJ"/>
    <property type="match status" value="1"/>
</dbReference>
<sequence length="315" mass="35525">MNAPQAILAPDRTTYLGGSDVAAILGVSPWMSPFMLYQKKIGEYVEEITPEKQKLFDRGHRWEPIVVEMLIDELRDRGHEVEIIARNQRYPDPELPFLAAEIDLELLVDGEEVNGEAKTVNPFAAKAWGDEDSDEVPLYYAAQVMHGLMIKPRRRTVIAALTGFDDKPRVHWISRDDETIAAIRAKEIDFWNRVVNRDPPDASTLEDVKWLYQRDGGTAIEADEELVLLCQQLKDLKANAKITEGQIEMLSTRVKLRMGSAAFLLFNGQPLATWKNNKDGSKTDWEAIAKALQAPSELIASHTKSTVGNRVFLLK</sequence>
<accession>A0A1J5SR85</accession>
<feature type="domain" description="YqaJ viral recombinase" evidence="2">
    <location>
        <begin position="11"/>
        <end position="150"/>
    </location>
</feature>
<dbReference type="AlphaFoldDB" id="A0A1J5SR85"/>
<dbReference type="Gene3D" id="3.90.320.10">
    <property type="match status" value="1"/>
</dbReference>
<proteinExistence type="predicted"/>
<name>A0A1J5SR85_9ZZZZ</name>
<comment type="caution">
    <text evidence="3">The sequence shown here is derived from an EMBL/GenBank/DDBJ whole genome shotgun (WGS) entry which is preliminary data.</text>
</comment>
<dbReference type="EMBL" id="MLJW01000073">
    <property type="protein sequence ID" value="OIR02590.1"/>
    <property type="molecule type" value="Genomic_DNA"/>
</dbReference>